<evidence type="ECO:0000256" key="1">
    <source>
        <dbReference type="ARBA" id="ARBA00001947"/>
    </source>
</evidence>
<dbReference type="Gene3D" id="3.40.50.1000">
    <property type="entry name" value="HAD superfamily/HAD-like"/>
    <property type="match status" value="1"/>
</dbReference>
<evidence type="ECO:0000256" key="2">
    <source>
        <dbReference type="ARBA" id="ARBA00008072"/>
    </source>
</evidence>
<evidence type="ECO:0000256" key="4">
    <source>
        <dbReference type="ARBA" id="ARBA00022833"/>
    </source>
</evidence>
<keyword evidence="5" id="KW-0560">Oxidoreductase</keyword>
<feature type="signal peptide" evidence="6">
    <location>
        <begin position="1"/>
        <end position="15"/>
    </location>
</feature>
<reference evidence="7 8" key="1">
    <citation type="submission" date="2024-10" db="EMBL/GenBank/DDBJ databases">
        <title>Updated reference genomes for cyclostephanoid diatoms.</title>
        <authorList>
            <person name="Roberts W.R."/>
            <person name="Alverson A.J."/>
        </authorList>
    </citation>
    <scope>NUCLEOTIDE SEQUENCE [LARGE SCALE GENOMIC DNA]</scope>
    <source>
        <strain evidence="7 8">AJA010-31</strain>
    </source>
</reference>
<organism evidence="7 8">
    <name type="scientific">Cyclotella atomus</name>
    <dbReference type="NCBI Taxonomy" id="382360"/>
    <lineage>
        <taxon>Eukaryota</taxon>
        <taxon>Sar</taxon>
        <taxon>Stramenopiles</taxon>
        <taxon>Ochrophyta</taxon>
        <taxon>Bacillariophyta</taxon>
        <taxon>Coscinodiscophyceae</taxon>
        <taxon>Thalassiosirophycidae</taxon>
        <taxon>Stephanodiscales</taxon>
        <taxon>Stephanodiscaceae</taxon>
        <taxon>Cyclotella</taxon>
    </lineage>
</organism>
<name>A0ABD3MTB7_9STRA</name>
<evidence type="ECO:0000256" key="3">
    <source>
        <dbReference type="ARBA" id="ARBA00022723"/>
    </source>
</evidence>
<dbReference type="InterPro" id="IPR011032">
    <property type="entry name" value="GroES-like_sf"/>
</dbReference>
<comment type="similarity">
    <text evidence="2">Belongs to the zinc-containing alcohol dehydrogenase family.</text>
</comment>
<dbReference type="Proteomes" id="UP001530400">
    <property type="component" value="Unassembled WGS sequence"/>
</dbReference>
<proteinExistence type="inferred from homology"/>
<evidence type="ECO:0000313" key="7">
    <source>
        <dbReference type="EMBL" id="KAL3766193.1"/>
    </source>
</evidence>
<evidence type="ECO:0000256" key="5">
    <source>
        <dbReference type="ARBA" id="ARBA00023002"/>
    </source>
</evidence>
<dbReference type="Gene3D" id="3.40.50.720">
    <property type="entry name" value="NAD(P)-binding Rossmann-like Domain"/>
    <property type="match status" value="1"/>
</dbReference>
<keyword evidence="4" id="KW-0862">Zinc</keyword>
<dbReference type="GO" id="GO:0016491">
    <property type="term" value="F:oxidoreductase activity"/>
    <property type="evidence" value="ECO:0007669"/>
    <property type="project" value="UniProtKB-KW"/>
</dbReference>
<keyword evidence="8" id="KW-1185">Reference proteome</keyword>
<dbReference type="InterPro" id="IPR036412">
    <property type="entry name" value="HAD-like_sf"/>
</dbReference>
<dbReference type="GO" id="GO:0046872">
    <property type="term" value="F:metal ion binding"/>
    <property type="evidence" value="ECO:0007669"/>
    <property type="project" value="UniProtKB-KW"/>
</dbReference>
<dbReference type="Gene3D" id="3.90.180.10">
    <property type="entry name" value="Medium-chain alcohol dehydrogenases, catalytic domain"/>
    <property type="match status" value="2"/>
</dbReference>
<sequence length="1017" mass="112329">MTSLHIISIISIAYALLSNHAESWTPKRSNLQRSASLAYNFSRGSSSNEIPPEKKKKELVLLIDVDNTLYSEIELTSINSSDEHLSPWQRGIESQIIRNTHLFGRKYFNLTSHQCDELYRIHGSTIEGIRQMIPDKDVKEVLSRFYKEVYDPIDFLCLFSSQGGDGYRSGYDHGSALQKRRELADFLKAICKKHSVYLCSNSPTAHIYRVMNGMGLCGAHFAGILAPDSVEQKTLPFPTKSSPFQYYASILERHPLEHNNIVLLDDSISNIRAAESMGIRGIQIGDGTVRDFARTLEEGLAEALGHILPAAPNGKPSDNDMYTFSDVAYLKAKNKVDYESIDPAVWLCLAKELSTRLQQKRDAIIKVADLGAGMLSMLELVLYGGGSGVRAKESLVALINARMSSRQKIYDDPRTLTTHLEYYAYETNASLLESCKIRLELLGFEEHATKDETLFRRLISLETTKQTDDEFHSAINVDVTIHLRSIDFNHDPNPPTDLDLIIGCCFADLFDPYHLTQSLMRLAINPTTNPAPLVYFPITFTGTTQFSPSHPAAGTCPSDTLAFQLYSESLQRHGHNLDSSRIIESIQNYGGVLIAHGQSKWIIDPEKDAYLWNTMLYFFGISAGSEMLKTGFDSNGWVKRSLAIKRKIIASNVDLLFGLAGKTNVQTSDITAAATKQESSYTSSIEEIQFIAPYNVTTIRKESHLGENQVEIEALCSLISSGTELKIFKGMFESAALDVNIKGMKDESMEYPLSYGYSLVGRVVACGSGVTDSNEILGRLVFVFSPHSSRVVTDRDAIQVIPDGIEAEDAIFMPSVETALSLVHDANVRVGENVAVYGQGLIGLLVTAILSMQITNGGSSQFGSVTTFDTLDDRLAVSSMMGATSALHPSNASVAGSFDVSIEVSGNPRALQSAIDNTSDNGRVIVGSWYGNSDVSLKLGIDFHRSHKTIQTSQVSNIPCGLSGLWSKERRFALTWNLVKTIRPSRLISKRLGLDDAQKAYELLDRGQEIAVCFKYT</sequence>
<dbReference type="PANTHER" id="PTHR43350">
    <property type="entry name" value="NAD-DEPENDENT ALCOHOL DEHYDROGENASE"/>
    <property type="match status" value="1"/>
</dbReference>
<keyword evidence="3" id="KW-0479">Metal-binding</keyword>
<feature type="chain" id="PRO_5044860714" evidence="6">
    <location>
        <begin position="16"/>
        <end position="1017"/>
    </location>
</feature>
<protein>
    <submittedName>
        <fullName evidence="7">Uncharacterized protein</fullName>
    </submittedName>
</protein>
<comment type="cofactor">
    <cofactor evidence="1">
        <name>Zn(2+)</name>
        <dbReference type="ChEBI" id="CHEBI:29105"/>
    </cofactor>
</comment>
<dbReference type="AlphaFoldDB" id="A0ABD3MTB7"/>
<dbReference type="SUPFAM" id="SSF51735">
    <property type="entry name" value="NAD(P)-binding Rossmann-fold domains"/>
    <property type="match status" value="1"/>
</dbReference>
<dbReference type="InterPro" id="IPR023214">
    <property type="entry name" value="HAD_sf"/>
</dbReference>
<dbReference type="PANTHER" id="PTHR43350:SF19">
    <property type="entry name" value="D-GULOSIDE 3-DEHYDROGENASE"/>
    <property type="match status" value="1"/>
</dbReference>
<dbReference type="SUPFAM" id="SSF56784">
    <property type="entry name" value="HAD-like"/>
    <property type="match status" value="1"/>
</dbReference>
<evidence type="ECO:0000256" key="6">
    <source>
        <dbReference type="SAM" id="SignalP"/>
    </source>
</evidence>
<evidence type="ECO:0000313" key="8">
    <source>
        <dbReference type="Proteomes" id="UP001530400"/>
    </source>
</evidence>
<dbReference type="CDD" id="cd08255">
    <property type="entry name" value="2-desacetyl-2-hydroxyethyl_bacteriochlorophyllide_like"/>
    <property type="match status" value="1"/>
</dbReference>
<dbReference type="SUPFAM" id="SSF50129">
    <property type="entry name" value="GroES-like"/>
    <property type="match status" value="1"/>
</dbReference>
<accession>A0ABD3MTB7</accession>
<dbReference type="InterPro" id="IPR036291">
    <property type="entry name" value="NAD(P)-bd_dom_sf"/>
</dbReference>
<dbReference type="EMBL" id="JALLPJ020001389">
    <property type="protein sequence ID" value="KAL3766193.1"/>
    <property type="molecule type" value="Genomic_DNA"/>
</dbReference>
<comment type="caution">
    <text evidence="7">The sequence shown here is derived from an EMBL/GenBank/DDBJ whole genome shotgun (WGS) entry which is preliminary data.</text>
</comment>
<gene>
    <name evidence="7" type="ORF">ACHAWO_013171</name>
</gene>
<keyword evidence="6" id="KW-0732">Signal</keyword>